<protein>
    <submittedName>
        <fullName evidence="1">Uncharacterized protein</fullName>
    </submittedName>
</protein>
<reference evidence="1" key="1">
    <citation type="submission" date="2018-05" db="EMBL/GenBank/DDBJ databases">
        <authorList>
            <person name="Lanie J.A."/>
            <person name="Ng W.-L."/>
            <person name="Kazmierczak K.M."/>
            <person name="Andrzejewski T.M."/>
            <person name="Davidsen T.M."/>
            <person name="Wayne K.J."/>
            <person name="Tettelin H."/>
            <person name="Glass J.I."/>
            <person name="Rusch D."/>
            <person name="Podicherti R."/>
            <person name="Tsui H.-C.T."/>
            <person name="Winkler M.E."/>
        </authorList>
    </citation>
    <scope>NUCLEOTIDE SEQUENCE</scope>
</reference>
<dbReference type="AlphaFoldDB" id="A0A381W800"/>
<gene>
    <name evidence="1" type="ORF">METZ01_LOCUS100897</name>
</gene>
<accession>A0A381W800</accession>
<sequence>VKQFLVIFLFCSLLFPRAIDDTDVKHMIVLFSGETISGYVDSINVAEVYFKLEDSLSQEIIPTWKVYYIYNDFDRVFHYSRSFNENMRRINNSSGIIHTINNDTIRYEWIQVNKDMINPELFVTLSSNRSEFYPLLDVKKIVTDYSIMEYSVERGFRLSFTGFFLAFLLDRRLKDFLPKFEFLGLNQSGVTYESFVHLIPMATLVAMFYDYLMDKRSFYFTPVLKDETFDRNMYVFSLRHIFDTFEENMVWRVEKTALGGKVVRWIRRKVS</sequence>
<proteinExistence type="predicted"/>
<organism evidence="1">
    <name type="scientific">marine metagenome</name>
    <dbReference type="NCBI Taxonomy" id="408172"/>
    <lineage>
        <taxon>unclassified sequences</taxon>
        <taxon>metagenomes</taxon>
        <taxon>ecological metagenomes</taxon>
    </lineage>
</organism>
<evidence type="ECO:0000313" key="1">
    <source>
        <dbReference type="EMBL" id="SVA48043.1"/>
    </source>
</evidence>
<name>A0A381W800_9ZZZZ</name>
<feature type="non-terminal residue" evidence="1">
    <location>
        <position position="1"/>
    </location>
</feature>
<dbReference type="EMBL" id="UINC01010833">
    <property type="protein sequence ID" value="SVA48043.1"/>
    <property type="molecule type" value="Genomic_DNA"/>
</dbReference>